<dbReference type="AlphaFoldDB" id="A0A9W6GKM5"/>
<dbReference type="InterPro" id="IPR036388">
    <property type="entry name" value="WH-like_DNA-bd_sf"/>
</dbReference>
<evidence type="ECO:0000313" key="1">
    <source>
        <dbReference type="EMBL" id="GLI55604.1"/>
    </source>
</evidence>
<dbReference type="Gene3D" id="1.10.10.10">
    <property type="entry name" value="Winged helix-like DNA-binding domain superfamily/Winged helix DNA-binding domain"/>
    <property type="match status" value="1"/>
</dbReference>
<proteinExistence type="predicted"/>
<dbReference type="SUPFAM" id="SSF46785">
    <property type="entry name" value="Winged helix' DNA-binding domain"/>
    <property type="match status" value="1"/>
</dbReference>
<dbReference type="InterPro" id="IPR036390">
    <property type="entry name" value="WH_DNA-bd_sf"/>
</dbReference>
<gene>
    <name evidence="1" type="ORF">PM10SUCC1_11180</name>
</gene>
<accession>A0A9W6GKM5</accession>
<reference evidence="1" key="1">
    <citation type="submission" date="2022-12" db="EMBL/GenBank/DDBJ databases">
        <title>Reference genome sequencing for broad-spectrum identification of bacterial and archaeal isolates by mass spectrometry.</title>
        <authorList>
            <person name="Sekiguchi Y."/>
            <person name="Tourlousse D.M."/>
        </authorList>
    </citation>
    <scope>NUCLEOTIDE SEQUENCE</scope>
    <source>
        <strain evidence="1">10succ1</strain>
    </source>
</reference>
<comment type="caution">
    <text evidence="1">The sequence shown here is derived from an EMBL/GenBank/DDBJ whole genome shotgun (WGS) entry which is preliminary data.</text>
</comment>
<sequence length="143" mass="16698">MKDNMSKIVFEMICLSNEIRHYVRRLSKKLGVTVNEFLVLNVMGLSNCQSEDEIRDKLYIGHNIFLKAMDKLIEKEYVIYRGGTTFKLSEKGQGVLKEMTRETTDFFEYILTEEDKKNEELLRELSQKISDINVLGKGDHLLN</sequence>
<name>A0A9W6GKM5_9FUSO</name>
<evidence type="ECO:0000313" key="2">
    <source>
        <dbReference type="Proteomes" id="UP001144471"/>
    </source>
</evidence>
<protein>
    <submittedName>
        <fullName evidence="1">Uncharacterized protein</fullName>
    </submittedName>
</protein>
<dbReference type="Proteomes" id="UP001144471">
    <property type="component" value="Unassembled WGS sequence"/>
</dbReference>
<organism evidence="1 2">
    <name type="scientific">Propionigenium maris DSM 9537</name>
    <dbReference type="NCBI Taxonomy" id="1123000"/>
    <lineage>
        <taxon>Bacteria</taxon>
        <taxon>Fusobacteriati</taxon>
        <taxon>Fusobacteriota</taxon>
        <taxon>Fusobacteriia</taxon>
        <taxon>Fusobacteriales</taxon>
        <taxon>Fusobacteriaceae</taxon>
        <taxon>Propionigenium</taxon>
    </lineage>
</organism>
<keyword evidence="2" id="KW-1185">Reference proteome</keyword>
<dbReference type="RefSeq" id="WP_281834184.1">
    <property type="nucleotide sequence ID" value="NZ_BSDY01000004.1"/>
</dbReference>
<dbReference type="EMBL" id="BSDY01000004">
    <property type="protein sequence ID" value="GLI55604.1"/>
    <property type="molecule type" value="Genomic_DNA"/>
</dbReference>